<evidence type="ECO:0000313" key="2">
    <source>
        <dbReference type="EMBL" id="KKS46131.1"/>
    </source>
</evidence>
<evidence type="ECO:0000256" key="1">
    <source>
        <dbReference type="SAM" id="Phobius"/>
    </source>
</evidence>
<reference evidence="2 3" key="1">
    <citation type="journal article" date="2015" name="Nature">
        <title>rRNA introns, odd ribosomes, and small enigmatic genomes across a large radiation of phyla.</title>
        <authorList>
            <person name="Brown C.T."/>
            <person name="Hug L.A."/>
            <person name="Thomas B.C."/>
            <person name="Sharon I."/>
            <person name="Castelle C.J."/>
            <person name="Singh A."/>
            <person name="Wilkins M.J."/>
            <person name="Williams K.H."/>
            <person name="Banfield J.F."/>
        </authorList>
    </citation>
    <scope>NUCLEOTIDE SEQUENCE [LARGE SCALE GENOMIC DNA]</scope>
</reference>
<keyword evidence="1" id="KW-0472">Membrane</keyword>
<evidence type="ECO:0000313" key="3">
    <source>
        <dbReference type="Proteomes" id="UP000034320"/>
    </source>
</evidence>
<proteinExistence type="predicted"/>
<keyword evidence="1" id="KW-0812">Transmembrane</keyword>
<dbReference type="Pfam" id="PF04350">
    <property type="entry name" value="PilO"/>
    <property type="match status" value="1"/>
</dbReference>
<keyword evidence="1" id="KW-1133">Transmembrane helix</keyword>
<dbReference type="GO" id="GO:0043107">
    <property type="term" value="P:type IV pilus-dependent motility"/>
    <property type="evidence" value="ECO:0007669"/>
    <property type="project" value="InterPro"/>
</dbReference>
<feature type="transmembrane region" description="Helical" evidence="1">
    <location>
        <begin position="12"/>
        <end position="36"/>
    </location>
</feature>
<protein>
    <recommendedName>
        <fullName evidence="4">Pilus assembly protein, PilO</fullName>
    </recommendedName>
</protein>
<accession>A0A0G1BIN0</accession>
<comment type="caution">
    <text evidence="2">The sequence shown here is derived from an EMBL/GenBank/DDBJ whole genome shotgun (WGS) entry which is preliminary data.</text>
</comment>
<dbReference type="InterPro" id="IPR014717">
    <property type="entry name" value="Transl_elong_EF1B/ribsomal_bS6"/>
</dbReference>
<gene>
    <name evidence="2" type="ORF">UV09_C0022G0013</name>
</gene>
<name>A0A0G1BIN0_9BACT</name>
<dbReference type="EMBL" id="LCDD01000022">
    <property type="protein sequence ID" value="KKS46131.1"/>
    <property type="molecule type" value="Genomic_DNA"/>
</dbReference>
<organism evidence="2 3">
    <name type="scientific">Candidatus Gottesmanbacteria bacterium GW2011_GWA2_42_18</name>
    <dbReference type="NCBI Taxonomy" id="1618442"/>
    <lineage>
        <taxon>Bacteria</taxon>
        <taxon>Candidatus Gottesmaniibacteriota</taxon>
    </lineage>
</organism>
<dbReference type="AlphaFoldDB" id="A0A0G1BIN0"/>
<dbReference type="GO" id="GO:0043683">
    <property type="term" value="P:type IV pilus assembly"/>
    <property type="evidence" value="ECO:0007669"/>
    <property type="project" value="InterPro"/>
</dbReference>
<evidence type="ECO:0008006" key="4">
    <source>
        <dbReference type="Google" id="ProtNLM"/>
    </source>
</evidence>
<sequence length="244" mass="27266">MNSKLQIRSLLVKYELAISSLIVCLFVAGLTLTLLLPNIQRVLIIHDDKKKLAERLTLLKKKENLLALENQLNLSENFKRLNAIVPTTKDYVLLFSTLDELQNRTGVSVTRSDFQLGVVSTSSALLKKPAGQISYQLPLNLEVVGDYVQTELFLRSLSDLSGRLITIDILHLEIQEDGSLRSSIKGNAYFNPLPKSIGKIDSALPEFTREYREIVDMVNQNLVLDEAASANPANVELGKNDLFQ</sequence>
<dbReference type="Gene3D" id="3.30.70.60">
    <property type="match status" value="1"/>
</dbReference>
<dbReference type="Proteomes" id="UP000034320">
    <property type="component" value="Unassembled WGS sequence"/>
</dbReference>
<dbReference type="InterPro" id="IPR007445">
    <property type="entry name" value="PilO"/>
</dbReference>